<proteinExistence type="predicted"/>
<feature type="domain" description="Aminoglycoside phosphotransferase" evidence="1">
    <location>
        <begin position="47"/>
        <end position="283"/>
    </location>
</feature>
<keyword evidence="2" id="KW-0808">Transferase</keyword>
<evidence type="ECO:0000313" key="2">
    <source>
        <dbReference type="EMBL" id="NYI04777.1"/>
    </source>
</evidence>
<dbReference type="SUPFAM" id="SSF56112">
    <property type="entry name" value="Protein kinase-like (PK-like)"/>
    <property type="match status" value="1"/>
</dbReference>
<keyword evidence="3" id="KW-1185">Reference proteome</keyword>
<name>A0A852ZTB3_9ACTN</name>
<protein>
    <submittedName>
        <fullName evidence="2">Spectinomycin phosphotransferase</fullName>
    </submittedName>
</protein>
<gene>
    <name evidence="2" type="ORF">FHU37_001720</name>
</gene>
<dbReference type="EMBL" id="JACBZD010000001">
    <property type="protein sequence ID" value="NYI04777.1"/>
    <property type="molecule type" value="Genomic_DNA"/>
</dbReference>
<organism evidence="2 3">
    <name type="scientific">Allostreptomyces psammosilenae</name>
    <dbReference type="NCBI Taxonomy" id="1892865"/>
    <lineage>
        <taxon>Bacteria</taxon>
        <taxon>Bacillati</taxon>
        <taxon>Actinomycetota</taxon>
        <taxon>Actinomycetes</taxon>
        <taxon>Kitasatosporales</taxon>
        <taxon>Streptomycetaceae</taxon>
        <taxon>Allostreptomyces</taxon>
    </lineage>
</organism>
<dbReference type="Gene3D" id="1.10.510.10">
    <property type="entry name" value="Transferase(Phosphotransferase) domain 1"/>
    <property type="match status" value="1"/>
</dbReference>
<dbReference type="AlphaFoldDB" id="A0A852ZTB3"/>
<dbReference type="Proteomes" id="UP000567795">
    <property type="component" value="Unassembled WGS sequence"/>
</dbReference>
<reference evidence="2 3" key="1">
    <citation type="submission" date="2020-07" db="EMBL/GenBank/DDBJ databases">
        <title>Sequencing the genomes of 1000 actinobacteria strains.</title>
        <authorList>
            <person name="Klenk H.-P."/>
        </authorList>
    </citation>
    <scope>NUCLEOTIDE SEQUENCE [LARGE SCALE GENOMIC DNA]</scope>
    <source>
        <strain evidence="2 3">DSM 42178</strain>
    </source>
</reference>
<sequence>MRDRPEGLDESALRRALTAWGVDGVSLAYAPVGFGDYHWTAVDDRERRWFVTVADLAHKPHCGTGTDAAFRGLRRAMDTAAALRDRPGLDFVVAPLRDAGGRTLRRLGDRHGVSVFPYLDGSPGDFGQALTPAERGAVVELLARLHRAAPPASVPLARPAVPARAGLEAALDELGAPWHGGPFAEPARALLSEHAAGLRRRLDEFDRRIRELADGGREPVVTHGEPHPGNLLRLGGHHLLVDWDTVGLAVPERDLWMVAAGPDDLERYADAGGRRPDPSALALYRLRWDLDDTAVYLASFRTPHGRTPDTEQAWEGLAGTLARLTGEATG</sequence>
<accession>A0A852ZTB3</accession>
<comment type="caution">
    <text evidence="2">The sequence shown here is derived from an EMBL/GenBank/DDBJ whole genome shotgun (WGS) entry which is preliminary data.</text>
</comment>
<dbReference type="InterPro" id="IPR002575">
    <property type="entry name" value="Aminoglycoside_PTrfase"/>
</dbReference>
<dbReference type="Pfam" id="PF01636">
    <property type="entry name" value="APH"/>
    <property type="match status" value="1"/>
</dbReference>
<evidence type="ECO:0000259" key="1">
    <source>
        <dbReference type="Pfam" id="PF01636"/>
    </source>
</evidence>
<evidence type="ECO:0000313" key="3">
    <source>
        <dbReference type="Proteomes" id="UP000567795"/>
    </source>
</evidence>
<dbReference type="InterPro" id="IPR011009">
    <property type="entry name" value="Kinase-like_dom_sf"/>
</dbReference>
<dbReference type="RefSeq" id="WP_179813626.1">
    <property type="nucleotide sequence ID" value="NZ_JACBZD010000001.1"/>
</dbReference>
<dbReference type="GO" id="GO:0016740">
    <property type="term" value="F:transferase activity"/>
    <property type="evidence" value="ECO:0007669"/>
    <property type="project" value="UniProtKB-KW"/>
</dbReference>
<dbReference type="Gene3D" id="1.20.58.840">
    <property type="match status" value="1"/>
</dbReference>